<feature type="transmembrane region" description="Helical" evidence="1">
    <location>
        <begin position="213"/>
        <end position="231"/>
    </location>
</feature>
<feature type="domain" description="KAP NTPase" evidence="2">
    <location>
        <begin position="333"/>
        <end position="431"/>
    </location>
</feature>
<dbReference type="PANTHER" id="PTHR22674:SF6">
    <property type="entry name" value="NTPASE KAP FAMILY P-LOOP DOMAIN-CONTAINING PROTEIN 1"/>
    <property type="match status" value="1"/>
</dbReference>
<dbReference type="InterPro" id="IPR052754">
    <property type="entry name" value="NTPase_KAP_P-loop"/>
</dbReference>
<comment type="caution">
    <text evidence="3">The sequence shown here is derived from an EMBL/GenBank/DDBJ whole genome shotgun (WGS) entry which is preliminary data.</text>
</comment>
<organism evidence="3 4">
    <name type="scientific">Myceligenerans crystallogenes</name>
    <dbReference type="NCBI Taxonomy" id="316335"/>
    <lineage>
        <taxon>Bacteria</taxon>
        <taxon>Bacillati</taxon>
        <taxon>Actinomycetota</taxon>
        <taxon>Actinomycetes</taxon>
        <taxon>Micrococcales</taxon>
        <taxon>Promicromonosporaceae</taxon>
        <taxon>Myceligenerans</taxon>
    </lineage>
</organism>
<feature type="transmembrane region" description="Helical" evidence="1">
    <location>
        <begin position="173"/>
        <end position="193"/>
    </location>
</feature>
<dbReference type="Proteomes" id="UP001501094">
    <property type="component" value="Unassembled WGS sequence"/>
</dbReference>
<keyword evidence="4" id="KW-1185">Reference proteome</keyword>
<evidence type="ECO:0000313" key="4">
    <source>
        <dbReference type="Proteomes" id="UP001501094"/>
    </source>
</evidence>
<keyword evidence="1" id="KW-1133">Transmembrane helix</keyword>
<dbReference type="EMBL" id="BAAANL010000001">
    <property type="protein sequence ID" value="GAA1851386.1"/>
    <property type="molecule type" value="Genomic_DNA"/>
</dbReference>
<sequence>MNTEERDHLAFRSHANALARLIAARATAPPLAVALLAEWGGGKSAFLRLLGDAIEGLTTSGDAQVVDRLSVVRFNAWHRSDRSVLVGIFGRVVEAFGEHDHDARDVRRDGARRRAARRRAAAVGWIERLDEREERLEHEAARPAPGPWSALWRRLKLVALVPWALVQGSWRTAAVLTVLLVVALALVLGPFVLPLIDKELNGWLSGAEAWVNGALASSGVAALVAALVAVYRMRVRRAAGTDEDGAGSLAGLIAATIDQERDKAEARIAEIDAEDATRGIADLVHDGDRRARLEAARGFVGHLGNELGDFAEQVAAAEDYWRRRAQADGGGTDRVVLLVDDLDRCPPERVVEVLHALAMLQYTSLFVVVIAADPRWLRRSVEVAGDRTGTEGSHLEGYVDDAVAYLDAAFQIPFALPQTVRSDGGRYLLATAADQDLLPPRIELTAAGLSRVPVADPGPAAVLGEPQRFLGETAPFTPHEIRTLAAVSGVLPHPRAVKKFLVLYRLVRMGTHLPGHARFTDRTGEHRPVAVLLALLVGVPAQAAQVLRQLDDVADDAALADVVASLSGQHAVAGHEPCGECLAWRRTRAVVAQAAEAGAPLTVGPYRGWADEVSRFSFRTDHLA</sequence>
<feature type="domain" description="KAP NTPase" evidence="2">
    <location>
        <begin position="12"/>
        <end position="87"/>
    </location>
</feature>
<keyword evidence="1" id="KW-0472">Membrane</keyword>
<dbReference type="PANTHER" id="PTHR22674">
    <property type="entry name" value="NTPASE, KAP FAMILY P-LOOP DOMAIN-CONTAINING 1"/>
    <property type="match status" value="1"/>
</dbReference>
<name>A0ABN2N3U6_9MICO</name>
<protein>
    <recommendedName>
        <fullName evidence="2">KAP NTPase domain-containing protein</fullName>
    </recommendedName>
</protein>
<proteinExistence type="predicted"/>
<accession>A0ABN2N3U6</accession>
<keyword evidence="1" id="KW-0812">Transmembrane</keyword>
<dbReference type="Pfam" id="PF07693">
    <property type="entry name" value="KAP_NTPase"/>
    <property type="match status" value="2"/>
</dbReference>
<gene>
    <name evidence="3" type="ORF">GCM10009751_04840</name>
</gene>
<reference evidence="3 4" key="1">
    <citation type="journal article" date="2019" name="Int. J. Syst. Evol. Microbiol.">
        <title>The Global Catalogue of Microorganisms (GCM) 10K type strain sequencing project: providing services to taxonomists for standard genome sequencing and annotation.</title>
        <authorList>
            <consortium name="The Broad Institute Genomics Platform"/>
            <consortium name="The Broad Institute Genome Sequencing Center for Infectious Disease"/>
            <person name="Wu L."/>
            <person name="Ma J."/>
        </authorList>
    </citation>
    <scope>NUCLEOTIDE SEQUENCE [LARGE SCALE GENOMIC DNA]</scope>
    <source>
        <strain evidence="3 4">JCM 14326</strain>
    </source>
</reference>
<dbReference type="InterPro" id="IPR011646">
    <property type="entry name" value="KAP_P-loop"/>
</dbReference>
<dbReference type="RefSeq" id="WP_344099134.1">
    <property type="nucleotide sequence ID" value="NZ_BAAANL010000001.1"/>
</dbReference>
<evidence type="ECO:0000313" key="3">
    <source>
        <dbReference type="EMBL" id="GAA1851386.1"/>
    </source>
</evidence>
<evidence type="ECO:0000256" key="1">
    <source>
        <dbReference type="SAM" id="Phobius"/>
    </source>
</evidence>
<evidence type="ECO:0000259" key="2">
    <source>
        <dbReference type="Pfam" id="PF07693"/>
    </source>
</evidence>